<protein>
    <recommendedName>
        <fullName evidence="6">Ankyrin repeat protein</fullName>
    </recommendedName>
</protein>
<sequence length="162" mass="18049">MTLLHLAAPKCYAEDITSLLDSGASIDTVNNNGNTALHIASENWQDTILRILLDKGANKELQNKNGEIPLHVAAHVGRLASLRALLEAGADHRTLDQNGRTPRQSAEAAKVEHIRMLIKQWEDESYREELRSQVECKIHEAAEEIWNGIVKVLQDIEALELS</sequence>
<keyword evidence="5" id="KW-1185">Reference proteome</keyword>
<gene>
    <name evidence="4" type="ORF">F53441_11093</name>
</gene>
<reference evidence="4" key="1">
    <citation type="submission" date="2020-01" db="EMBL/GenBank/DDBJ databases">
        <title>Identification and distribution of gene clusters putatively required for synthesis of sphingolipid metabolism inhibitors in phylogenetically diverse species of the filamentous fungus Fusarium.</title>
        <authorList>
            <person name="Kim H.-S."/>
            <person name="Busman M."/>
            <person name="Brown D.W."/>
            <person name="Divon H."/>
            <person name="Uhlig S."/>
            <person name="Proctor R.H."/>
        </authorList>
    </citation>
    <scope>NUCLEOTIDE SEQUENCE</scope>
    <source>
        <strain evidence="4">NRRL 53441</strain>
    </source>
</reference>
<feature type="repeat" description="ANK" evidence="3">
    <location>
        <begin position="1"/>
        <end position="31"/>
    </location>
</feature>
<dbReference type="GO" id="GO:0085020">
    <property type="term" value="P:protein K6-linked ubiquitination"/>
    <property type="evidence" value="ECO:0007669"/>
    <property type="project" value="TreeGrafter"/>
</dbReference>
<dbReference type="PANTHER" id="PTHR24171:SF8">
    <property type="entry name" value="BRCA1-ASSOCIATED RING DOMAIN PROTEIN 1"/>
    <property type="match status" value="1"/>
</dbReference>
<keyword evidence="2 3" id="KW-0040">ANK repeat</keyword>
<dbReference type="OrthoDB" id="341259at2759"/>
<evidence type="ECO:0000313" key="5">
    <source>
        <dbReference type="Proteomes" id="UP000605986"/>
    </source>
</evidence>
<comment type="caution">
    <text evidence="4">The sequence shown here is derived from an EMBL/GenBank/DDBJ whole genome shotgun (WGS) entry which is preliminary data.</text>
</comment>
<dbReference type="PROSITE" id="PS50297">
    <property type="entry name" value="ANK_REP_REGION"/>
    <property type="match status" value="2"/>
</dbReference>
<evidence type="ECO:0000313" key="4">
    <source>
        <dbReference type="EMBL" id="KAF4444530.1"/>
    </source>
</evidence>
<dbReference type="Pfam" id="PF12796">
    <property type="entry name" value="Ank_2"/>
    <property type="match status" value="1"/>
</dbReference>
<name>A0A8H4K6C3_9HYPO</name>
<evidence type="ECO:0000256" key="1">
    <source>
        <dbReference type="ARBA" id="ARBA00022737"/>
    </source>
</evidence>
<proteinExistence type="predicted"/>
<dbReference type="PROSITE" id="PS50088">
    <property type="entry name" value="ANK_REPEAT"/>
    <property type="match status" value="3"/>
</dbReference>
<organism evidence="4 5">
    <name type="scientific">Fusarium austroafricanum</name>
    <dbReference type="NCBI Taxonomy" id="2364996"/>
    <lineage>
        <taxon>Eukaryota</taxon>
        <taxon>Fungi</taxon>
        <taxon>Dikarya</taxon>
        <taxon>Ascomycota</taxon>
        <taxon>Pezizomycotina</taxon>
        <taxon>Sordariomycetes</taxon>
        <taxon>Hypocreomycetidae</taxon>
        <taxon>Hypocreales</taxon>
        <taxon>Nectriaceae</taxon>
        <taxon>Fusarium</taxon>
        <taxon>Fusarium concolor species complex</taxon>
    </lineage>
</organism>
<dbReference type="InterPro" id="IPR036770">
    <property type="entry name" value="Ankyrin_rpt-contain_sf"/>
</dbReference>
<dbReference type="Proteomes" id="UP000605986">
    <property type="component" value="Unassembled WGS sequence"/>
</dbReference>
<dbReference type="Gene3D" id="1.25.40.20">
    <property type="entry name" value="Ankyrin repeat-containing domain"/>
    <property type="match status" value="2"/>
</dbReference>
<keyword evidence="1" id="KW-0677">Repeat</keyword>
<accession>A0A8H4K6C3</accession>
<feature type="repeat" description="ANK" evidence="3">
    <location>
        <begin position="65"/>
        <end position="97"/>
    </location>
</feature>
<dbReference type="InterPro" id="IPR002110">
    <property type="entry name" value="Ankyrin_rpt"/>
</dbReference>
<evidence type="ECO:0008006" key="6">
    <source>
        <dbReference type="Google" id="ProtNLM"/>
    </source>
</evidence>
<dbReference type="AlphaFoldDB" id="A0A8H4K6C3"/>
<dbReference type="PANTHER" id="PTHR24171">
    <property type="entry name" value="ANKYRIN REPEAT DOMAIN-CONTAINING PROTEIN 39-RELATED"/>
    <property type="match status" value="1"/>
</dbReference>
<dbReference type="EMBL" id="JAADJG010000548">
    <property type="protein sequence ID" value="KAF4444530.1"/>
    <property type="molecule type" value="Genomic_DNA"/>
</dbReference>
<feature type="repeat" description="ANK" evidence="3">
    <location>
        <begin position="32"/>
        <end position="64"/>
    </location>
</feature>
<evidence type="ECO:0000256" key="3">
    <source>
        <dbReference type="PROSITE-ProRule" id="PRU00023"/>
    </source>
</evidence>
<dbReference type="SMART" id="SM00248">
    <property type="entry name" value="ANK"/>
    <property type="match status" value="2"/>
</dbReference>
<dbReference type="SUPFAM" id="SSF48403">
    <property type="entry name" value="Ankyrin repeat"/>
    <property type="match status" value="1"/>
</dbReference>
<evidence type="ECO:0000256" key="2">
    <source>
        <dbReference type="ARBA" id="ARBA00023043"/>
    </source>
</evidence>
<dbReference type="GO" id="GO:0004842">
    <property type="term" value="F:ubiquitin-protein transferase activity"/>
    <property type="evidence" value="ECO:0007669"/>
    <property type="project" value="TreeGrafter"/>
</dbReference>